<feature type="transmembrane region" description="Helical" evidence="1">
    <location>
        <begin position="34"/>
        <end position="52"/>
    </location>
</feature>
<evidence type="ECO:0000313" key="3">
    <source>
        <dbReference type="EMBL" id="CAF4027306.1"/>
    </source>
</evidence>
<evidence type="ECO:0000313" key="4">
    <source>
        <dbReference type="EMBL" id="CAF4043853.1"/>
    </source>
</evidence>
<dbReference type="EMBL" id="CAJOBG010002771">
    <property type="protein sequence ID" value="CAF4027306.1"/>
    <property type="molecule type" value="Genomic_DNA"/>
</dbReference>
<dbReference type="Proteomes" id="UP000681720">
    <property type="component" value="Unassembled WGS sequence"/>
</dbReference>
<evidence type="ECO:0000256" key="1">
    <source>
        <dbReference type="SAM" id="Phobius"/>
    </source>
</evidence>
<name>A0A819QDY5_9BILA</name>
<keyword evidence="6" id="KW-1185">Reference proteome</keyword>
<dbReference type="EMBL" id="CAJOBJ010005846">
    <property type="protein sequence ID" value="CAF4043853.1"/>
    <property type="molecule type" value="Genomic_DNA"/>
</dbReference>
<keyword evidence="1" id="KW-1133">Transmembrane helix</keyword>
<keyword evidence="1" id="KW-0472">Membrane</keyword>
<protein>
    <submittedName>
        <fullName evidence="3">Uncharacterized protein</fullName>
    </submittedName>
</protein>
<dbReference type="Proteomes" id="UP000676336">
    <property type="component" value="Unassembled WGS sequence"/>
</dbReference>
<sequence length="171" mass="20068">MLVYNYISVLNRSTNIQHFPNSTLTLTAKKEKKLMNFVVALICVGPLLLLFHSTKVHTHPVNLDLNHKWQAGYHPFPEMSRFLNSHSRIHRQSPRPSYSFLGYLCSMADDEKSIQEFLSTFDSKYGSLIMTIIEQDCPAYKRRHRRSINDVNQKDFSRTFLSQIVDYQHKF</sequence>
<comment type="caution">
    <text evidence="3">The sequence shown here is derived from an EMBL/GenBank/DDBJ whole genome shotgun (WGS) entry which is preliminary data.</text>
</comment>
<gene>
    <name evidence="5" type="ORF">BYL167_LOCUS57394</name>
    <name evidence="4" type="ORF">GIL414_LOCUS14057</name>
    <name evidence="3" type="ORF">OVN521_LOCUS16571</name>
    <name evidence="2" type="ORF">SMN809_LOCUS11238</name>
</gene>
<keyword evidence="1" id="KW-0812">Transmembrane</keyword>
<evidence type="ECO:0000313" key="2">
    <source>
        <dbReference type="EMBL" id="CAF3988033.1"/>
    </source>
</evidence>
<proteinExistence type="predicted"/>
<dbReference type="Proteomes" id="UP000663866">
    <property type="component" value="Unassembled WGS sequence"/>
</dbReference>
<reference evidence="3" key="1">
    <citation type="submission" date="2021-02" db="EMBL/GenBank/DDBJ databases">
        <authorList>
            <person name="Nowell W R."/>
        </authorList>
    </citation>
    <scope>NUCLEOTIDE SEQUENCE</scope>
</reference>
<organism evidence="3 6">
    <name type="scientific">Rotaria magnacalcarata</name>
    <dbReference type="NCBI Taxonomy" id="392030"/>
    <lineage>
        <taxon>Eukaryota</taxon>
        <taxon>Metazoa</taxon>
        <taxon>Spiralia</taxon>
        <taxon>Gnathifera</taxon>
        <taxon>Rotifera</taxon>
        <taxon>Eurotatoria</taxon>
        <taxon>Bdelloidea</taxon>
        <taxon>Philodinida</taxon>
        <taxon>Philodinidae</taxon>
        <taxon>Rotaria</taxon>
    </lineage>
</organism>
<dbReference type="EMBL" id="CAJOBI010004013">
    <property type="protein sequence ID" value="CAF3988033.1"/>
    <property type="molecule type" value="Genomic_DNA"/>
</dbReference>
<dbReference type="EMBL" id="CAJOBH010224821">
    <property type="protein sequence ID" value="CAF5045187.1"/>
    <property type="molecule type" value="Genomic_DNA"/>
</dbReference>
<accession>A0A819QDY5</accession>
<dbReference type="Proteomes" id="UP000681967">
    <property type="component" value="Unassembled WGS sequence"/>
</dbReference>
<evidence type="ECO:0000313" key="5">
    <source>
        <dbReference type="EMBL" id="CAF5045187.1"/>
    </source>
</evidence>
<evidence type="ECO:0000313" key="6">
    <source>
        <dbReference type="Proteomes" id="UP000663866"/>
    </source>
</evidence>
<dbReference type="AlphaFoldDB" id="A0A819QDY5"/>